<feature type="domain" description="TNFR-Cys" evidence="12">
    <location>
        <begin position="176"/>
        <end position="218"/>
    </location>
</feature>
<organism evidence="13 14">
    <name type="scientific">Potamilus streckersoni</name>
    <dbReference type="NCBI Taxonomy" id="2493646"/>
    <lineage>
        <taxon>Eukaryota</taxon>
        <taxon>Metazoa</taxon>
        <taxon>Spiralia</taxon>
        <taxon>Lophotrochozoa</taxon>
        <taxon>Mollusca</taxon>
        <taxon>Bivalvia</taxon>
        <taxon>Autobranchia</taxon>
        <taxon>Heteroconchia</taxon>
        <taxon>Palaeoheterodonta</taxon>
        <taxon>Unionida</taxon>
        <taxon>Unionoidea</taxon>
        <taxon>Unionidae</taxon>
        <taxon>Ambleminae</taxon>
        <taxon>Lampsilini</taxon>
        <taxon>Potamilus</taxon>
    </lineage>
</organism>
<dbReference type="SUPFAM" id="SSF47986">
    <property type="entry name" value="DEATH domain"/>
    <property type="match status" value="1"/>
</dbReference>
<dbReference type="InterPro" id="IPR011029">
    <property type="entry name" value="DEATH-like_dom_sf"/>
</dbReference>
<keyword evidence="10" id="KW-1133">Transmembrane helix</keyword>
<dbReference type="SMART" id="SM00208">
    <property type="entry name" value="TNFR"/>
    <property type="match status" value="3"/>
</dbReference>
<feature type="disulfide bond" evidence="8">
    <location>
        <begin position="94"/>
        <end position="109"/>
    </location>
</feature>
<keyword evidence="5" id="KW-0677">Repeat</keyword>
<keyword evidence="2" id="KW-0964">Secreted</keyword>
<evidence type="ECO:0008006" key="15">
    <source>
        <dbReference type="Google" id="ProtNLM"/>
    </source>
</evidence>
<reference evidence="13" key="2">
    <citation type="journal article" date="2021" name="Genome Biol. Evol.">
        <title>Developing a high-quality reference genome for a parasitic bivalve with doubly uniparental inheritance (Bivalvia: Unionida).</title>
        <authorList>
            <person name="Smith C.H."/>
        </authorList>
    </citation>
    <scope>NUCLEOTIDE SEQUENCE</scope>
    <source>
        <strain evidence="13">CHS0354</strain>
        <tissue evidence="13">Mantle</tissue>
    </source>
</reference>
<feature type="domain" description="TNFR-Cys" evidence="12">
    <location>
        <begin position="93"/>
        <end position="135"/>
    </location>
</feature>
<feature type="transmembrane region" description="Helical" evidence="10">
    <location>
        <begin position="20"/>
        <end position="42"/>
    </location>
</feature>
<evidence type="ECO:0000256" key="4">
    <source>
        <dbReference type="ARBA" id="ARBA00022729"/>
    </source>
</evidence>
<comment type="caution">
    <text evidence="8">Lacks conserved residue(s) required for the propagation of feature annotation.</text>
</comment>
<dbReference type="AlphaFoldDB" id="A0AAE0VP48"/>
<dbReference type="PANTHER" id="PTHR23097">
    <property type="entry name" value="TUMOR NECROSIS FACTOR RECEPTOR SUPERFAMILY MEMBER"/>
    <property type="match status" value="1"/>
</dbReference>
<evidence type="ECO:0000259" key="12">
    <source>
        <dbReference type="PROSITE" id="PS50050"/>
    </source>
</evidence>
<keyword evidence="3" id="KW-0053">Apoptosis</keyword>
<dbReference type="EMBL" id="JAEAOA010001385">
    <property type="protein sequence ID" value="KAK3583860.1"/>
    <property type="molecule type" value="Genomic_DNA"/>
</dbReference>
<evidence type="ECO:0000313" key="13">
    <source>
        <dbReference type="EMBL" id="KAK3583860.1"/>
    </source>
</evidence>
<feature type="region of interest" description="Disordered" evidence="9">
    <location>
        <begin position="264"/>
        <end position="289"/>
    </location>
</feature>
<keyword evidence="10" id="KW-0472">Membrane</keyword>
<name>A0AAE0VP48_9BIVA</name>
<sequence>MNLIYSNHRWNLVKMLPANIALDFVKFVCSATHLMIAIMVLYQIHIVDCETFLSSLTAKAYNTSDGRLCYMCSPGQHLVADCIRSGEVARCEPCKKGFFQTVENVALTCQQCTKDCTQQNQKFIEVCNSTRDNICQCSSGYFKLNEEGFCKKHRTCVPGQGVKSPGNKDRDTICESCIAGKTFSANESATEDCLPCTRCDIEGLYEMTPCTIKSDAHCVSSRPPDGPNNISAIVAGTVVSLIVVIVGVLVVVWYCKRHKQKLQRPEDGSESNQFTDQSSSATANSISLSPEEMPLKEYKDLDTETENIQKLNGNHSNSEKSNHSAGSHTGVPSLLLNKLSKDLISNNWVFFFRELLVAESQIAQARIDHSDNIQEQIYQLLLHSNQLGSLTKTSIVAALKGIGRNDLAAKYTDEEFSDI</sequence>
<proteinExistence type="predicted"/>
<dbReference type="Pfam" id="PF00020">
    <property type="entry name" value="TNFR_c6"/>
    <property type="match status" value="2"/>
</dbReference>
<reference evidence="13" key="1">
    <citation type="journal article" date="2021" name="Genome Biol. Evol.">
        <title>A High-Quality Reference Genome for a Parasitic Bivalve with Doubly Uniparental Inheritance (Bivalvia: Unionida).</title>
        <authorList>
            <person name="Smith C.H."/>
        </authorList>
    </citation>
    <scope>NUCLEOTIDE SEQUENCE</scope>
    <source>
        <strain evidence="13">CHS0354</strain>
    </source>
</reference>
<feature type="compositionally biased region" description="Low complexity" evidence="9">
    <location>
        <begin position="278"/>
        <end position="289"/>
    </location>
</feature>
<evidence type="ECO:0000313" key="14">
    <source>
        <dbReference type="Proteomes" id="UP001195483"/>
    </source>
</evidence>
<feature type="repeat" description="TNFR-Cys" evidence="8">
    <location>
        <begin position="176"/>
        <end position="218"/>
    </location>
</feature>
<gene>
    <name evidence="13" type="ORF">CHS0354_022908</name>
</gene>
<evidence type="ECO:0000256" key="5">
    <source>
        <dbReference type="ARBA" id="ARBA00022737"/>
    </source>
</evidence>
<evidence type="ECO:0000256" key="9">
    <source>
        <dbReference type="SAM" id="MobiDB-lite"/>
    </source>
</evidence>
<protein>
    <recommendedName>
        <fullName evidence="15">Tumor necrosis factor receptor superfamily member 16</fullName>
    </recommendedName>
</protein>
<dbReference type="SUPFAM" id="SSF57586">
    <property type="entry name" value="TNF receptor-like"/>
    <property type="match status" value="2"/>
</dbReference>
<reference evidence="13" key="3">
    <citation type="submission" date="2023-05" db="EMBL/GenBank/DDBJ databases">
        <authorList>
            <person name="Smith C.H."/>
        </authorList>
    </citation>
    <scope>NUCLEOTIDE SEQUENCE</scope>
    <source>
        <strain evidence="13">CHS0354</strain>
        <tissue evidence="13">Mantle</tissue>
    </source>
</reference>
<dbReference type="InterPro" id="IPR001368">
    <property type="entry name" value="TNFR/NGFR_Cys_rich_reg"/>
</dbReference>
<evidence type="ECO:0000256" key="7">
    <source>
        <dbReference type="ARBA" id="ARBA00023180"/>
    </source>
</evidence>
<accession>A0AAE0VP48</accession>
<dbReference type="PROSITE" id="PS50017">
    <property type="entry name" value="DEATH_DOMAIN"/>
    <property type="match status" value="1"/>
</dbReference>
<dbReference type="PROSITE" id="PS00652">
    <property type="entry name" value="TNFR_NGFR_1"/>
    <property type="match status" value="1"/>
</dbReference>
<comment type="subcellular location">
    <subcellularLocation>
        <location evidence="1">Secreted</location>
    </subcellularLocation>
</comment>
<evidence type="ECO:0000256" key="8">
    <source>
        <dbReference type="PROSITE-ProRule" id="PRU00206"/>
    </source>
</evidence>
<dbReference type="Gene3D" id="1.10.533.10">
    <property type="entry name" value="Death Domain, Fas"/>
    <property type="match status" value="1"/>
</dbReference>
<keyword evidence="7" id="KW-0325">Glycoprotein</keyword>
<evidence type="ECO:0000256" key="1">
    <source>
        <dbReference type="ARBA" id="ARBA00004613"/>
    </source>
</evidence>
<dbReference type="GO" id="GO:0005576">
    <property type="term" value="C:extracellular region"/>
    <property type="evidence" value="ECO:0007669"/>
    <property type="project" value="UniProtKB-SubCell"/>
</dbReference>
<evidence type="ECO:0000256" key="10">
    <source>
        <dbReference type="SAM" id="Phobius"/>
    </source>
</evidence>
<dbReference type="InterPro" id="IPR000488">
    <property type="entry name" value="Death_dom"/>
</dbReference>
<dbReference type="CDD" id="cd01670">
    <property type="entry name" value="Death"/>
    <property type="match status" value="1"/>
</dbReference>
<feature type="domain" description="Death" evidence="11">
    <location>
        <begin position="333"/>
        <end position="415"/>
    </location>
</feature>
<evidence type="ECO:0000256" key="3">
    <source>
        <dbReference type="ARBA" id="ARBA00022703"/>
    </source>
</evidence>
<dbReference type="GO" id="GO:0006915">
    <property type="term" value="P:apoptotic process"/>
    <property type="evidence" value="ECO:0007669"/>
    <property type="project" value="UniProtKB-KW"/>
</dbReference>
<feature type="transmembrane region" description="Helical" evidence="10">
    <location>
        <begin position="230"/>
        <end position="255"/>
    </location>
</feature>
<dbReference type="GO" id="GO:0007165">
    <property type="term" value="P:signal transduction"/>
    <property type="evidence" value="ECO:0007669"/>
    <property type="project" value="InterPro"/>
</dbReference>
<comment type="caution">
    <text evidence="13">The sequence shown here is derived from an EMBL/GenBank/DDBJ whole genome shotgun (WGS) entry which is preliminary data.</text>
</comment>
<evidence type="ECO:0000259" key="11">
    <source>
        <dbReference type="PROSITE" id="PS50017"/>
    </source>
</evidence>
<evidence type="ECO:0000256" key="2">
    <source>
        <dbReference type="ARBA" id="ARBA00022525"/>
    </source>
</evidence>
<dbReference type="Proteomes" id="UP001195483">
    <property type="component" value="Unassembled WGS sequence"/>
</dbReference>
<feature type="repeat" description="TNFR-Cys" evidence="8">
    <location>
        <begin position="93"/>
        <end position="135"/>
    </location>
</feature>
<dbReference type="InterPro" id="IPR052459">
    <property type="entry name" value="TNFRSF_decoy_receptor"/>
</dbReference>
<keyword evidence="4" id="KW-0732">Signal</keyword>
<dbReference type="PROSITE" id="PS50050">
    <property type="entry name" value="TNFR_NGFR_2"/>
    <property type="match status" value="2"/>
</dbReference>
<keyword evidence="6 8" id="KW-1015">Disulfide bond</keyword>
<dbReference type="Gene3D" id="2.10.50.10">
    <property type="entry name" value="Tumor Necrosis Factor Receptor, subunit A, domain 2"/>
    <property type="match status" value="3"/>
</dbReference>
<keyword evidence="10" id="KW-0812">Transmembrane</keyword>
<keyword evidence="14" id="KW-1185">Reference proteome</keyword>
<dbReference type="PANTHER" id="PTHR23097:SF181">
    <property type="entry name" value="CASPASE-8-LIKE"/>
    <property type="match status" value="1"/>
</dbReference>
<evidence type="ECO:0000256" key="6">
    <source>
        <dbReference type="ARBA" id="ARBA00023157"/>
    </source>
</evidence>